<keyword evidence="2" id="KW-1185">Reference proteome</keyword>
<proteinExistence type="predicted"/>
<name>A0AC60QYN2_IXOPE</name>
<dbReference type="Proteomes" id="UP000805193">
    <property type="component" value="Unassembled WGS sequence"/>
</dbReference>
<sequence length="226" mass="24922">MQHITLPQDIVSKQSLPSDVVHLWPVNELIAHEKGKTFKLAPDLTETHSSRGLFDQMKVSFAVERMSHKTACAIEKLVKKHVISPRALSTAWFFKIVNKWIDLICSRHPGMAFSLIRPEQHRQTSGGPGTMTAPSREELVQQNGTRAGDPAALTCKGREAAPSQHSADNALPDAKKHRHESTSGDATDNCHFQALWSAEIPMATTTTAPGTWPQHDEEDPNNGQTP</sequence>
<evidence type="ECO:0000313" key="2">
    <source>
        <dbReference type="Proteomes" id="UP000805193"/>
    </source>
</evidence>
<dbReference type="EMBL" id="JABSTQ010002183">
    <property type="protein sequence ID" value="KAG0444322.1"/>
    <property type="molecule type" value="Genomic_DNA"/>
</dbReference>
<gene>
    <name evidence="1" type="ORF">HPB47_013927</name>
</gene>
<protein>
    <submittedName>
        <fullName evidence="1">Uncharacterized protein</fullName>
    </submittedName>
</protein>
<evidence type="ECO:0000313" key="1">
    <source>
        <dbReference type="EMBL" id="KAG0444322.1"/>
    </source>
</evidence>
<organism evidence="1 2">
    <name type="scientific">Ixodes persulcatus</name>
    <name type="common">Taiga tick</name>
    <dbReference type="NCBI Taxonomy" id="34615"/>
    <lineage>
        <taxon>Eukaryota</taxon>
        <taxon>Metazoa</taxon>
        <taxon>Ecdysozoa</taxon>
        <taxon>Arthropoda</taxon>
        <taxon>Chelicerata</taxon>
        <taxon>Arachnida</taxon>
        <taxon>Acari</taxon>
        <taxon>Parasitiformes</taxon>
        <taxon>Ixodida</taxon>
        <taxon>Ixodoidea</taxon>
        <taxon>Ixodidae</taxon>
        <taxon>Ixodinae</taxon>
        <taxon>Ixodes</taxon>
    </lineage>
</organism>
<reference evidence="1 2" key="1">
    <citation type="journal article" date="2020" name="Cell">
        <title>Large-Scale Comparative Analyses of Tick Genomes Elucidate Their Genetic Diversity and Vector Capacities.</title>
        <authorList>
            <consortium name="Tick Genome and Microbiome Consortium (TIGMIC)"/>
            <person name="Jia N."/>
            <person name="Wang J."/>
            <person name="Shi W."/>
            <person name="Du L."/>
            <person name="Sun Y."/>
            <person name="Zhan W."/>
            <person name="Jiang J.F."/>
            <person name="Wang Q."/>
            <person name="Zhang B."/>
            <person name="Ji P."/>
            <person name="Bell-Sakyi L."/>
            <person name="Cui X.M."/>
            <person name="Yuan T.T."/>
            <person name="Jiang B.G."/>
            <person name="Yang W.F."/>
            <person name="Lam T.T."/>
            <person name="Chang Q.C."/>
            <person name="Ding S.J."/>
            <person name="Wang X.J."/>
            <person name="Zhu J.G."/>
            <person name="Ruan X.D."/>
            <person name="Zhao L."/>
            <person name="Wei J.T."/>
            <person name="Ye R.Z."/>
            <person name="Que T.C."/>
            <person name="Du C.H."/>
            <person name="Zhou Y.H."/>
            <person name="Cheng J.X."/>
            <person name="Dai P.F."/>
            <person name="Guo W.B."/>
            <person name="Han X.H."/>
            <person name="Huang E.J."/>
            <person name="Li L.F."/>
            <person name="Wei W."/>
            <person name="Gao Y.C."/>
            <person name="Liu J.Z."/>
            <person name="Shao H.Z."/>
            <person name="Wang X."/>
            <person name="Wang C.C."/>
            <person name="Yang T.C."/>
            <person name="Huo Q.B."/>
            <person name="Li W."/>
            <person name="Chen H.Y."/>
            <person name="Chen S.E."/>
            <person name="Zhou L.G."/>
            <person name="Ni X.B."/>
            <person name="Tian J.H."/>
            <person name="Sheng Y."/>
            <person name="Liu T."/>
            <person name="Pan Y.S."/>
            <person name="Xia L.Y."/>
            <person name="Li J."/>
            <person name="Zhao F."/>
            <person name="Cao W.C."/>
        </authorList>
    </citation>
    <scope>NUCLEOTIDE SEQUENCE [LARGE SCALE GENOMIC DNA]</scope>
    <source>
        <strain evidence="1">Iper-2018</strain>
    </source>
</reference>
<accession>A0AC60QYN2</accession>
<comment type="caution">
    <text evidence="1">The sequence shown here is derived from an EMBL/GenBank/DDBJ whole genome shotgun (WGS) entry which is preliminary data.</text>
</comment>